<gene>
    <name evidence="2" type="ORF">CDQ92_18440</name>
</gene>
<sequence length="236" mass="25898">MADAPLSPVDWPSAVRLIESKYPPIDLFEDLADPADWELLAAAETKTNPRIAETIGNLDLVPVARRVAGAGASYVMAPFTHCSPDRPGRFHDGHFGAYYAAREFETAVAEVSFHQAQRLGDSRDEPGWISDMRELVGAVGTVLHDIRGIGFAALLAPDDYASSQAYARDRRSDGGNGIVYPSVRNPGGECVAAFWPDVVAIPVQGRHFRYHWNGTRIDMIHELRLDGNGPVYRLEV</sequence>
<proteinExistence type="predicted"/>
<evidence type="ECO:0000313" key="3">
    <source>
        <dbReference type="Proteomes" id="UP000197361"/>
    </source>
</evidence>
<dbReference type="RefSeq" id="WP_088443509.1">
    <property type="nucleotide sequence ID" value="NZ_BMMC01000014.1"/>
</dbReference>
<dbReference type="AlphaFoldDB" id="A0A246JPB8"/>
<name>A0A246JPB8_9SPHN</name>
<dbReference type="Proteomes" id="UP000197361">
    <property type="component" value="Unassembled WGS sequence"/>
</dbReference>
<dbReference type="EMBL" id="NISK01000005">
    <property type="protein sequence ID" value="OWQ94009.1"/>
    <property type="molecule type" value="Genomic_DNA"/>
</dbReference>
<keyword evidence="3" id="KW-1185">Reference proteome</keyword>
<feature type="domain" description="RES" evidence="1">
    <location>
        <begin position="78"/>
        <end position="205"/>
    </location>
</feature>
<comment type="caution">
    <text evidence="2">The sequence shown here is derived from an EMBL/GenBank/DDBJ whole genome shotgun (WGS) entry which is preliminary data.</text>
</comment>
<organism evidence="2 3">
    <name type="scientific">Sphingopyxis bauzanensis</name>
    <dbReference type="NCBI Taxonomy" id="651663"/>
    <lineage>
        <taxon>Bacteria</taxon>
        <taxon>Pseudomonadati</taxon>
        <taxon>Pseudomonadota</taxon>
        <taxon>Alphaproteobacteria</taxon>
        <taxon>Sphingomonadales</taxon>
        <taxon>Sphingomonadaceae</taxon>
        <taxon>Sphingopyxis</taxon>
    </lineage>
</organism>
<reference evidence="2 3" key="1">
    <citation type="journal article" date="2010" name="Int. J. Syst. Evol. Microbiol.">
        <title>Sphingopyxis bauzanensis sp. nov., a psychrophilic bacterium isolated from soil.</title>
        <authorList>
            <person name="Zhang D.C."/>
            <person name="Liu H.C."/>
            <person name="Xin Y.H."/>
            <person name="Zhou Y.G."/>
            <person name="Schinner F."/>
            <person name="Margesin R."/>
        </authorList>
    </citation>
    <scope>NUCLEOTIDE SEQUENCE [LARGE SCALE GENOMIC DNA]</scope>
    <source>
        <strain evidence="2 3">DSM 22271</strain>
    </source>
</reference>
<dbReference type="InterPro" id="IPR014914">
    <property type="entry name" value="RES_dom"/>
</dbReference>
<dbReference type="SMART" id="SM00953">
    <property type="entry name" value="RES"/>
    <property type="match status" value="1"/>
</dbReference>
<evidence type="ECO:0000313" key="2">
    <source>
        <dbReference type="EMBL" id="OWQ94009.1"/>
    </source>
</evidence>
<dbReference type="Pfam" id="PF08808">
    <property type="entry name" value="RES"/>
    <property type="match status" value="1"/>
</dbReference>
<evidence type="ECO:0000259" key="1">
    <source>
        <dbReference type="SMART" id="SM00953"/>
    </source>
</evidence>
<accession>A0A246JPB8</accession>
<protein>
    <recommendedName>
        <fullName evidence="1">RES domain-containing protein</fullName>
    </recommendedName>
</protein>
<dbReference type="OrthoDB" id="9795903at2"/>